<keyword evidence="2" id="KW-1185">Reference proteome</keyword>
<protein>
    <submittedName>
        <fullName evidence="1">Uncharacterized protein</fullName>
    </submittedName>
</protein>
<reference evidence="2" key="1">
    <citation type="journal article" date="2022" name="Mol. Ecol. Resour.">
        <title>The genomes of chicory, endive, great burdock and yacon provide insights into Asteraceae palaeo-polyploidization history and plant inulin production.</title>
        <authorList>
            <person name="Fan W."/>
            <person name="Wang S."/>
            <person name="Wang H."/>
            <person name="Wang A."/>
            <person name="Jiang F."/>
            <person name="Liu H."/>
            <person name="Zhao H."/>
            <person name="Xu D."/>
            <person name="Zhang Y."/>
        </authorList>
    </citation>
    <scope>NUCLEOTIDE SEQUENCE [LARGE SCALE GENOMIC DNA]</scope>
    <source>
        <strain evidence="2">cv. Punajuju</strain>
    </source>
</reference>
<evidence type="ECO:0000313" key="1">
    <source>
        <dbReference type="EMBL" id="KAI3767409.1"/>
    </source>
</evidence>
<gene>
    <name evidence="1" type="ORF">L2E82_17508</name>
</gene>
<name>A0ACB9F7X9_CICIN</name>
<proteinExistence type="predicted"/>
<reference evidence="1 2" key="2">
    <citation type="journal article" date="2022" name="Mol. Ecol. Resour.">
        <title>The genomes of chicory, endive, great burdock and yacon provide insights into Asteraceae paleo-polyploidization history and plant inulin production.</title>
        <authorList>
            <person name="Fan W."/>
            <person name="Wang S."/>
            <person name="Wang H."/>
            <person name="Wang A."/>
            <person name="Jiang F."/>
            <person name="Liu H."/>
            <person name="Zhao H."/>
            <person name="Xu D."/>
            <person name="Zhang Y."/>
        </authorList>
    </citation>
    <scope>NUCLEOTIDE SEQUENCE [LARGE SCALE GENOMIC DNA]</scope>
    <source>
        <strain evidence="2">cv. Punajuju</strain>
        <tissue evidence="1">Leaves</tissue>
    </source>
</reference>
<evidence type="ECO:0000313" key="2">
    <source>
        <dbReference type="Proteomes" id="UP001055811"/>
    </source>
</evidence>
<organism evidence="1 2">
    <name type="scientific">Cichorium intybus</name>
    <name type="common">Chicory</name>
    <dbReference type="NCBI Taxonomy" id="13427"/>
    <lineage>
        <taxon>Eukaryota</taxon>
        <taxon>Viridiplantae</taxon>
        <taxon>Streptophyta</taxon>
        <taxon>Embryophyta</taxon>
        <taxon>Tracheophyta</taxon>
        <taxon>Spermatophyta</taxon>
        <taxon>Magnoliopsida</taxon>
        <taxon>eudicotyledons</taxon>
        <taxon>Gunneridae</taxon>
        <taxon>Pentapetalae</taxon>
        <taxon>asterids</taxon>
        <taxon>campanulids</taxon>
        <taxon>Asterales</taxon>
        <taxon>Asteraceae</taxon>
        <taxon>Cichorioideae</taxon>
        <taxon>Cichorieae</taxon>
        <taxon>Cichoriinae</taxon>
        <taxon>Cichorium</taxon>
    </lineage>
</organism>
<comment type="caution">
    <text evidence="1">The sequence shown here is derived from an EMBL/GenBank/DDBJ whole genome shotgun (WGS) entry which is preliminary data.</text>
</comment>
<accession>A0ACB9F7X9</accession>
<dbReference type="EMBL" id="CM042011">
    <property type="protein sequence ID" value="KAI3767409.1"/>
    <property type="molecule type" value="Genomic_DNA"/>
</dbReference>
<sequence>MQDLCCDIGEKVSLPSTATVTETETCSLAFEMTGNDVLRSDFVEQEESSIMESQKKESSEWTNEKHSLYLKSIEASFVDQLYNSLAIQNGQTRKTSSSNAISSWKHHTSGQFKVLQGGGCWSKKKFIRENFQMKDSERSPVSSSNPWIQHFTNGNRTLSNANSQQNPVPESQFYQESGCSNTEVTDQNFVEELSIEKPNRKRTRTTIVANSSNDQVVPFRTSTTTAKK</sequence>
<dbReference type="Proteomes" id="UP001055811">
    <property type="component" value="Linkage Group LG03"/>
</dbReference>